<name>A0ABX2ZMW3_9BACI</name>
<evidence type="ECO:0000259" key="1">
    <source>
        <dbReference type="Pfam" id="PF00534"/>
    </source>
</evidence>
<keyword evidence="4" id="KW-1185">Reference proteome</keyword>
<dbReference type="Pfam" id="PF00534">
    <property type="entry name" value="Glycos_transf_1"/>
    <property type="match status" value="1"/>
</dbReference>
<dbReference type="GO" id="GO:0016740">
    <property type="term" value="F:transferase activity"/>
    <property type="evidence" value="ECO:0007669"/>
    <property type="project" value="UniProtKB-KW"/>
</dbReference>
<dbReference type="InterPro" id="IPR001296">
    <property type="entry name" value="Glyco_trans_1"/>
</dbReference>
<organism evidence="3 4">
    <name type="scientific">Gottfriedia luciferensis</name>
    <dbReference type="NCBI Taxonomy" id="178774"/>
    <lineage>
        <taxon>Bacteria</taxon>
        <taxon>Bacillati</taxon>
        <taxon>Bacillota</taxon>
        <taxon>Bacilli</taxon>
        <taxon>Bacillales</taxon>
        <taxon>Bacillaceae</taxon>
        <taxon>Gottfriedia</taxon>
    </lineage>
</organism>
<dbReference type="Proteomes" id="UP000094580">
    <property type="component" value="Unassembled WGS sequence"/>
</dbReference>
<evidence type="ECO:0000313" key="4">
    <source>
        <dbReference type="Proteomes" id="UP000094580"/>
    </source>
</evidence>
<evidence type="ECO:0000313" key="3">
    <source>
        <dbReference type="EMBL" id="ODG90085.1"/>
    </source>
</evidence>
<feature type="domain" description="Glycosyl transferase family 1" evidence="1">
    <location>
        <begin position="149"/>
        <end position="274"/>
    </location>
</feature>
<keyword evidence="3" id="KW-0808">Transferase</keyword>
<sequence>MKLAVIGHDLKFINEAIKRFEARNDIEIKIDLWEGHTIHQVGKSLEIVNWADVLFCEWGLGNVLWYQEHKKDHQVLIVRMHRFEMNTPFPEKFDFTKIDKIIAISSYIFEEFHRVAKVPREKMIVIQNGVDVDRFHLPKQYDADFRIGLLGYVPKLKRLDRALEIFEKLYEKDNRYTLSIKGKHPKEFPWVWNNQQEQDYYTSLFRKIEKSHYRNQVQFEEWGDSAEWLESIGYVLSVSDYESFHLAPVEGMASCAVPIVLNREGARTIFPDEYIFESLDQAAQYIADSRKRSRKELVEFVKENYCMDKMCSEILSLIDELQVKLVH</sequence>
<evidence type="ECO:0000259" key="2">
    <source>
        <dbReference type="Pfam" id="PF13439"/>
    </source>
</evidence>
<proteinExistence type="predicted"/>
<dbReference type="Gene3D" id="3.40.50.2000">
    <property type="entry name" value="Glycogen Phosphorylase B"/>
    <property type="match status" value="2"/>
</dbReference>
<dbReference type="EMBL" id="MDKC01000036">
    <property type="protein sequence ID" value="ODG90085.1"/>
    <property type="molecule type" value="Genomic_DNA"/>
</dbReference>
<protein>
    <submittedName>
        <fullName evidence="3">Glycosyl transferase family 1</fullName>
    </submittedName>
</protein>
<dbReference type="InterPro" id="IPR028098">
    <property type="entry name" value="Glyco_trans_4-like_N"/>
</dbReference>
<feature type="domain" description="Glycosyltransferase subfamily 4-like N-terminal" evidence="2">
    <location>
        <begin position="92"/>
        <end position="134"/>
    </location>
</feature>
<dbReference type="Pfam" id="PF13439">
    <property type="entry name" value="Glyco_transf_4"/>
    <property type="match status" value="1"/>
</dbReference>
<dbReference type="RefSeq" id="WP_069035414.1">
    <property type="nucleotide sequence ID" value="NZ_MDKC01000036.1"/>
</dbReference>
<dbReference type="PANTHER" id="PTHR12526">
    <property type="entry name" value="GLYCOSYLTRANSFERASE"/>
    <property type="match status" value="1"/>
</dbReference>
<accession>A0ABX2ZMW3</accession>
<dbReference type="SUPFAM" id="SSF53756">
    <property type="entry name" value="UDP-Glycosyltransferase/glycogen phosphorylase"/>
    <property type="match status" value="1"/>
</dbReference>
<comment type="caution">
    <text evidence="3">The sequence shown here is derived from an EMBL/GenBank/DDBJ whole genome shotgun (WGS) entry which is preliminary data.</text>
</comment>
<gene>
    <name evidence="3" type="ORF">BED47_14580</name>
</gene>
<reference evidence="3 4" key="1">
    <citation type="submission" date="2016-07" db="EMBL/GenBank/DDBJ databases">
        <authorList>
            <person name="Townsley L."/>
            <person name="Shank E.A."/>
        </authorList>
    </citation>
    <scope>NUCLEOTIDE SEQUENCE [LARGE SCALE GENOMIC DNA]</scope>
    <source>
        <strain evidence="3 4">CH01</strain>
    </source>
</reference>